<evidence type="ECO:0000313" key="2">
    <source>
        <dbReference type="EMBL" id="KAJ8276163.1"/>
    </source>
</evidence>
<name>A0A9Q1DP91_CONCO</name>
<dbReference type="InterPro" id="IPR015947">
    <property type="entry name" value="PUA-like_sf"/>
</dbReference>
<comment type="caution">
    <text evidence="2">The sequence shown here is derived from an EMBL/GenBank/DDBJ whole genome shotgun (WGS) entry which is preliminary data.</text>
</comment>
<protein>
    <recommendedName>
        <fullName evidence="1">ASCH domain-containing protein</fullName>
    </recommendedName>
</protein>
<dbReference type="InterPro" id="IPR007374">
    <property type="entry name" value="ASCH_domain"/>
</dbReference>
<sequence length="181" mass="20360">MSLQVGCLSFRQPYAGLVLNGLKTIETRWRPLLSEFENCTLAVHIAQKDWEGSEWREVLTCRQGMTCTQIDDLLDSGERFGRGVVAGLVEVGETWVYPDSLPREEMLALEAAALLTGLEEKHLTRLSFPRWLKEPMYARGHKDIWTIDIPLALLPALPPAPHRTTEELVGRRALSDITGAH</sequence>
<dbReference type="EMBL" id="JAFJMO010000005">
    <property type="protein sequence ID" value="KAJ8276163.1"/>
    <property type="molecule type" value="Genomic_DNA"/>
</dbReference>
<gene>
    <name evidence="2" type="ORF">COCON_G00079150</name>
</gene>
<evidence type="ECO:0000259" key="1">
    <source>
        <dbReference type="SMART" id="SM01022"/>
    </source>
</evidence>
<dbReference type="InterPro" id="IPR033615">
    <property type="entry name" value="EOLA1/EOLA2"/>
</dbReference>
<accession>A0A9Q1DP91</accession>
<proteinExistence type="predicted"/>
<evidence type="ECO:0000313" key="3">
    <source>
        <dbReference type="Proteomes" id="UP001152803"/>
    </source>
</evidence>
<feature type="domain" description="ASCH" evidence="1">
    <location>
        <begin position="8"/>
        <end position="116"/>
    </location>
</feature>
<reference evidence="2" key="1">
    <citation type="journal article" date="2023" name="Science">
        <title>Genome structures resolve the early diversification of teleost fishes.</title>
        <authorList>
            <person name="Parey E."/>
            <person name="Louis A."/>
            <person name="Montfort J."/>
            <person name="Bouchez O."/>
            <person name="Roques C."/>
            <person name="Iampietro C."/>
            <person name="Lluch J."/>
            <person name="Castinel A."/>
            <person name="Donnadieu C."/>
            <person name="Desvignes T."/>
            <person name="Floi Bucao C."/>
            <person name="Jouanno E."/>
            <person name="Wen M."/>
            <person name="Mejri S."/>
            <person name="Dirks R."/>
            <person name="Jansen H."/>
            <person name="Henkel C."/>
            <person name="Chen W.J."/>
            <person name="Zahm M."/>
            <person name="Cabau C."/>
            <person name="Klopp C."/>
            <person name="Thompson A.W."/>
            <person name="Robinson-Rechavi M."/>
            <person name="Braasch I."/>
            <person name="Lecointre G."/>
            <person name="Bobe J."/>
            <person name="Postlethwait J.H."/>
            <person name="Berthelot C."/>
            <person name="Roest Crollius H."/>
            <person name="Guiguen Y."/>
        </authorList>
    </citation>
    <scope>NUCLEOTIDE SEQUENCE</scope>
    <source>
        <strain evidence="2">Concon-B</strain>
    </source>
</reference>
<dbReference type="Proteomes" id="UP001152803">
    <property type="component" value="Unassembled WGS sequence"/>
</dbReference>
<keyword evidence="3" id="KW-1185">Reference proteome</keyword>
<dbReference type="AlphaFoldDB" id="A0A9Q1DP91"/>
<dbReference type="PANTHER" id="PTHR31666">
    <property type="entry name" value="PROTEIN CXORF40A-RELATED"/>
    <property type="match status" value="1"/>
</dbReference>
<dbReference type="SUPFAM" id="SSF88697">
    <property type="entry name" value="PUA domain-like"/>
    <property type="match status" value="1"/>
</dbReference>
<organism evidence="2 3">
    <name type="scientific">Conger conger</name>
    <name type="common">Conger eel</name>
    <name type="synonym">Muraena conger</name>
    <dbReference type="NCBI Taxonomy" id="82655"/>
    <lineage>
        <taxon>Eukaryota</taxon>
        <taxon>Metazoa</taxon>
        <taxon>Chordata</taxon>
        <taxon>Craniata</taxon>
        <taxon>Vertebrata</taxon>
        <taxon>Euteleostomi</taxon>
        <taxon>Actinopterygii</taxon>
        <taxon>Neopterygii</taxon>
        <taxon>Teleostei</taxon>
        <taxon>Anguilliformes</taxon>
        <taxon>Congridae</taxon>
        <taxon>Conger</taxon>
    </lineage>
</organism>
<dbReference type="PANTHER" id="PTHR31666:SF0">
    <property type="entry name" value="PROTEIN EOLA1-RELATED"/>
    <property type="match status" value="1"/>
</dbReference>
<dbReference type="OrthoDB" id="2865258at2759"/>
<dbReference type="SMART" id="SM01022">
    <property type="entry name" value="ASCH"/>
    <property type="match status" value="1"/>
</dbReference>